<accession>A0A3A4KFQ2</accession>
<comment type="cofactor">
    <cofactor evidence="1">
        <name>heme</name>
        <dbReference type="ChEBI" id="CHEBI:30413"/>
    </cofactor>
</comment>
<dbReference type="GO" id="GO:0020037">
    <property type="term" value="F:heme binding"/>
    <property type="evidence" value="ECO:0007669"/>
    <property type="project" value="InterPro"/>
</dbReference>
<organism evidence="9 10">
    <name type="scientific">Nocardia panacis</name>
    <dbReference type="NCBI Taxonomy" id="2340916"/>
    <lineage>
        <taxon>Bacteria</taxon>
        <taxon>Bacillati</taxon>
        <taxon>Actinomycetota</taxon>
        <taxon>Actinomycetes</taxon>
        <taxon>Mycobacteriales</taxon>
        <taxon>Nocardiaceae</taxon>
        <taxon>Nocardia</taxon>
    </lineage>
</organism>
<keyword evidence="7 8" id="KW-0503">Monooxygenase</keyword>
<evidence type="ECO:0000256" key="7">
    <source>
        <dbReference type="ARBA" id="ARBA00023033"/>
    </source>
</evidence>
<dbReference type="RefSeq" id="WP_120042967.1">
    <property type="nucleotide sequence ID" value="NZ_QZFU01000024.1"/>
</dbReference>
<dbReference type="GO" id="GO:0005506">
    <property type="term" value="F:iron ion binding"/>
    <property type="evidence" value="ECO:0007669"/>
    <property type="project" value="InterPro"/>
</dbReference>
<dbReference type="GO" id="GO:0016705">
    <property type="term" value="F:oxidoreductase activity, acting on paired donors, with incorporation or reduction of molecular oxygen"/>
    <property type="evidence" value="ECO:0007669"/>
    <property type="project" value="InterPro"/>
</dbReference>
<dbReference type="OrthoDB" id="142769at2"/>
<reference evidence="9 10" key="1">
    <citation type="submission" date="2018-09" db="EMBL/GenBank/DDBJ databases">
        <title>YIM PH21274 draft genome.</title>
        <authorList>
            <person name="Miao C."/>
        </authorList>
    </citation>
    <scope>NUCLEOTIDE SEQUENCE [LARGE SCALE GENOMIC DNA]</scope>
    <source>
        <strain evidence="9 10">YIM PH 21724</strain>
    </source>
</reference>
<dbReference type="CDD" id="cd11029">
    <property type="entry name" value="CYP107-like"/>
    <property type="match status" value="1"/>
</dbReference>
<keyword evidence="5 8" id="KW-0560">Oxidoreductase</keyword>
<dbReference type="InterPro" id="IPR017972">
    <property type="entry name" value="Cyt_P450_CS"/>
</dbReference>
<dbReference type="PANTHER" id="PTHR46696">
    <property type="entry name" value="P450, PUTATIVE (EUROFUNG)-RELATED"/>
    <property type="match status" value="1"/>
</dbReference>
<evidence type="ECO:0000256" key="6">
    <source>
        <dbReference type="ARBA" id="ARBA00023004"/>
    </source>
</evidence>
<keyword evidence="4 8" id="KW-0479">Metal-binding</keyword>
<dbReference type="InterPro" id="IPR002397">
    <property type="entry name" value="Cyt_P450_B"/>
</dbReference>
<dbReference type="Proteomes" id="UP000266677">
    <property type="component" value="Unassembled WGS sequence"/>
</dbReference>
<evidence type="ECO:0000256" key="3">
    <source>
        <dbReference type="ARBA" id="ARBA00022617"/>
    </source>
</evidence>
<keyword evidence="10" id="KW-1185">Reference proteome</keyword>
<dbReference type="Pfam" id="PF00067">
    <property type="entry name" value="p450"/>
    <property type="match status" value="2"/>
</dbReference>
<comment type="caution">
    <text evidence="9">The sequence shown here is derived from an EMBL/GenBank/DDBJ whole genome shotgun (WGS) entry which is preliminary data.</text>
</comment>
<dbReference type="Gene3D" id="1.10.630.10">
    <property type="entry name" value="Cytochrome P450"/>
    <property type="match status" value="1"/>
</dbReference>
<dbReference type="InterPro" id="IPR001128">
    <property type="entry name" value="Cyt_P450"/>
</dbReference>
<dbReference type="PROSITE" id="PS00086">
    <property type="entry name" value="CYTOCHROME_P450"/>
    <property type="match status" value="1"/>
</dbReference>
<dbReference type="PRINTS" id="PR00359">
    <property type="entry name" value="BP450"/>
</dbReference>
<gene>
    <name evidence="9" type="ORF">D5S18_21940</name>
</gene>
<keyword evidence="6 8" id="KW-0408">Iron</keyword>
<evidence type="ECO:0000256" key="1">
    <source>
        <dbReference type="ARBA" id="ARBA00001971"/>
    </source>
</evidence>
<name>A0A3A4KFQ2_9NOCA</name>
<evidence type="ECO:0000256" key="5">
    <source>
        <dbReference type="ARBA" id="ARBA00023002"/>
    </source>
</evidence>
<sequence>MTREMGKADRMIELPQEFFDDPYPVYARLRAQGPVHEVRFPDGMRGWIVVDYEAVREVLRNPTVHKELNPALEVFKRAFLPQDRPKRTFTRVASHMLNTDPPNHTRLRKLVAPAFVPRRIEALEPRILAIAGELLDRIAEATGPVDLLTEYAFPLPITVICELVGMPVEDREQFREWSNLAIDNANSSKDEVQRAITGLEDYFDQLIERRRGEEPGEDLISALLAATEDGDRLSHDEMVSMLFLLLIAGHETTVNLIGNTVLALLTEPEKYRALHGNPDAVPGLLEETLRYDSPVNLATFRYTTEPITVAGTTIPADQLVFCALGSANRDERRFPGSEIFDPDRPQPNHVAFGYGIHFCLGAHLARLEGRIALTELVRRYPDLRLVEGAQLRWRESTIIRGLRELPVEFASAPALR</sequence>
<dbReference type="EMBL" id="QZFU01000024">
    <property type="protein sequence ID" value="RJO72947.1"/>
    <property type="molecule type" value="Genomic_DNA"/>
</dbReference>
<evidence type="ECO:0000256" key="8">
    <source>
        <dbReference type="RuleBase" id="RU000461"/>
    </source>
</evidence>
<dbReference type="AlphaFoldDB" id="A0A3A4KFQ2"/>
<dbReference type="FunFam" id="1.10.630.10:FF:000018">
    <property type="entry name" value="Cytochrome P450 monooxygenase"/>
    <property type="match status" value="1"/>
</dbReference>
<evidence type="ECO:0000313" key="10">
    <source>
        <dbReference type="Proteomes" id="UP000266677"/>
    </source>
</evidence>
<keyword evidence="3 8" id="KW-0349">Heme</keyword>
<dbReference type="InterPro" id="IPR036396">
    <property type="entry name" value="Cyt_P450_sf"/>
</dbReference>
<evidence type="ECO:0000256" key="4">
    <source>
        <dbReference type="ARBA" id="ARBA00022723"/>
    </source>
</evidence>
<evidence type="ECO:0000256" key="2">
    <source>
        <dbReference type="ARBA" id="ARBA00010617"/>
    </source>
</evidence>
<dbReference type="SUPFAM" id="SSF48264">
    <property type="entry name" value="Cytochrome P450"/>
    <property type="match status" value="1"/>
</dbReference>
<evidence type="ECO:0000313" key="9">
    <source>
        <dbReference type="EMBL" id="RJO72947.1"/>
    </source>
</evidence>
<comment type="similarity">
    <text evidence="2 8">Belongs to the cytochrome P450 family.</text>
</comment>
<protein>
    <submittedName>
        <fullName evidence="9">Cytochrome P450</fullName>
    </submittedName>
</protein>
<dbReference type="PANTHER" id="PTHR46696:SF1">
    <property type="entry name" value="CYTOCHROME P450 YJIB-RELATED"/>
    <property type="match status" value="1"/>
</dbReference>
<dbReference type="GO" id="GO:0004497">
    <property type="term" value="F:monooxygenase activity"/>
    <property type="evidence" value="ECO:0007669"/>
    <property type="project" value="UniProtKB-KW"/>
</dbReference>
<proteinExistence type="inferred from homology"/>